<dbReference type="GO" id="GO:0055130">
    <property type="term" value="P:D-alanine catabolic process"/>
    <property type="evidence" value="ECO:0007669"/>
    <property type="project" value="TreeGrafter"/>
</dbReference>
<proteinExistence type="inferred from homology"/>
<evidence type="ECO:0000259" key="3">
    <source>
        <dbReference type="Pfam" id="PF01266"/>
    </source>
</evidence>
<evidence type="ECO:0000256" key="2">
    <source>
        <dbReference type="ARBA" id="ARBA00023002"/>
    </source>
</evidence>
<comment type="similarity">
    <text evidence="1">Belongs to the DadA oxidoreductase family.</text>
</comment>
<dbReference type="PANTHER" id="PTHR13847:SF280">
    <property type="entry name" value="D-AMINO ACID DEHYDROGENASE"/>
    <property type="match status" value="1"/>
</dbReference>
<gene>
    <name evidence="4" type="ORF">PCO31110_00002</name>
</gene>
<dbReference type="InterPro" id="IPR006076">
    <property type="entry name" value="FAD-dep_OxRdtase"/>
</dbReference>
<sequence length="445" mass="48076">MGPEVQNVALDPVLPEKVDVVVVGGGIVGLCTALHLSEKGLSVAVCEKGRIAGEQSSRNWGWVRVMRRDLRELRLSIESSKMWRQFDQMLGGNTGYQQCGLLYMTSDEKTLDTYVSWLRRAKDLVGDALHTELVGTEQIARLLPQSAVRFKGGLYTPTDGRAEPQQAAPAVAAALRARGVSVVAPCAVRGVETSAGAVSGVVTEWGEIKCKGVVIAGGAWSRLLCRSLGVELPQLLAKGSVLRTTAVKDGPAIGASNKHFAFRKRADGGYTIASGFRTYADLTPDAFRLFFKYIEALKSQGSALRLSVGSRFFSELMRPSHWPLDKKSPFEDVRELDPSPVLQSTEYALRGFLEAFPQLRGIQVAQRWAGYMDVTPDAIPVISGVASHPGLYVSTGYSGHGFGIAPAAGRLMADIVCNDDPIVDARDFRLERFSDGSPTIVDAGF</sequence>
<dbReference type="InterPro" id="IPR036188">
    <property type="entry name" value="FAD/NAD-bd_sf"/>
</dbReference>
<dbReference type="SUPFAM" id="SSF51905">
    <property type="entry name" value="FAD/NAD(P)-binding domain"/>
    <property type="match status" value="1"/>
</dbReference>
<dbReference type="GO" id="GO:0008718">
    <property type="term" value="F:D-amino-acid dehydrogenase activity"/>
    <property type="evidence" value="ECO:0007669"/>
    <property type="project" value="TreeGrafter"/>
</dbReference>
<feature type="domain" description="FAD dependent oxidoreductase" evidence="3">
    <location>
        <begin position="19"/>
        <end position="414"/>
    </location>
</feature>
<dbReference type="GO" id="GO:0005737">
    <property type="term" value="C:cytoplasm"/>
    <property type="evidence" value="ECO:0007669"/>
    <property type="project" value="TreeGrafter"/>
</dbReference>
<reference evidence="4 5" key="1">
    <citation type="submission" date="2019-08" db="EMBL/GenBank/DDBJ databases">
        <authorList>
            <person name="Peeters C."/>
        </authorList>
    </citation>
    <scope>NUCLEOTIDE SEQUENCE [LARGE SCALE GENOMIC DNA]</scope>
    <source>
        <strain evidence="4 5">LMG 31110</strain>
    </source>
</reference>
<name>A0A5E4R797_9BURK</name>
<dbReference type="EMBL" id="CABPSJ010000001">
    <property type="protein sequence ID" value="VVD59045.1"/>
    <property type="molecule type" value="Genomic_DNA"/>
</dbReference>
<keyword evidence="2" id="KW-0560">Oxidoreductase</keyword>
<accession>A0A5E4R797</accession>
<organism evidence="4 5">
    <name type="scientific">Pandoraea communis</name>
    <dbReference type="NCBI Taxonomy" id="2508297"/>
    <lineage>
        <taxon>Bacteria</taxon>
        <taxon>Pseudomonadati</taxon>
        <taxon>Pseudomonadota</taxon>
        <taxon>Betaproteobacteria</taxon>
        <taxon>Burkholderiales</taxon>
        <taxon>Burkholderiaceae</taxon>
        <taxon>Pandoraea</taxon>
    </lineage>
</organism>
<evidence type="ECO:0000256" key="1">
    <source>
        <dbReference type="ARBA" id="ARBA00009410"/>
    </source>
</evidence>
<protein>
    <submittedName>
        <fullName evidence="4">FAD dependent oxidoreductase</fullName>
    </submittedName>
</protein>
<dbReference type="AlphaFoldDB" id="A0A5E4R797"/>
<dbReference type="Gene3D" id="3.50.50.60">
    <property type="entry name" value="FAD/NAD(P)-binding domain"/>
    <property type="match status" value="2"/>
</dbReference>
<dbReference type="GO" id="GO:0005886">
    <property type="term" value="C:plasma membrane"/>
    <property type="evidence" value="ECO:0007669"/>
    <property type="project" value="TreeGrafter"/>
</dbReference>
<evidence type="ECO:0000313" key="5">
    <source>
        <dbReference type="Proteomes" id="UP000337189"/>
    </source>
</evidence>
<evidence type="ECO:0000313" key="4">
    <source>
        <dbReference type="EMBL" id="VVD59045.1"/>
    </source>
</evidence>
<dbReference type="Pfam" id="PF01266">
    <property type="entry name" value="DAO"/>
    <property type="match status" value="1"/>
</dbReference>
<dbReference type="PANTHER" id="PTHR13847">
    <property type="entry name" value="SARCOSINE DEHYDROGENASE-RELATED"/>
    <property type="match status" value="1"/>
</dbReference>
<dbReference type="Proteomes" id="UP000337189">
    <property type="component" value="Unassembled WGS sequence"/>
</dbReference>
<dbReference type="Gene3D" id="3.30.9.10">
    <property type="entry name" value="D-Amino Acid Oxidase, subunit A, domain 2"/>
    <property type="match status" value="2"/>
</dbReference>
<dbReference type="OrthoDB" id="9815989at2"/>